<keyword evidence="9" id="KW-1185">Reference proteome</keyword>
<evidence type="ECO:0000256" key="3">
    <source>
        <dbReference type="ARBA" id="ARBA00022989"/>
    </source>
</evidence>
<name>A0A0B7MQR8_9FIRM</name>
<evidence type="ECO:0000313" key="9">
    <source>
        <dbReference type="Proteomes" id="UP000046155"/>
    </source>
</evidence>
<keyword evidence="2 7" id="KW-0812">Transmembrane</keyword>
<reference evidence="9" key="1">
    <citation type="submission" date="2015-01" db="EMBL/GenBank/DDBJ databases">
        <authorList>
            <person name="Manzoor Shahid"/>
            <person name="Zubair Saima"/>
        </authorList>
    </citation>
    <scope>NUCLEOTIDE SEQUENCE [LARGE SCALE GENOMIC DNA]</scope>
    <source>
        <strain evidence="9">Sp3</strain>
    </source>
</reference>
<evidence type="ECO:0000256" key="2">
    <source>
        <dbReference type="ARBA" id="ARBA00022692"/>
    </source>
</evidence>
<dbReference type="Gene3D" id="3.30.160.60">
    <property type="entry name" value="Classic Zinc Finger"/>
    <property type="match status" value="1"/>
</dbReference>
<dbReference type="OrthoDB" id="9814591at2"/>
<dbReference type="EMBL" id="CDRZ01000270">
    <property type="protein sequence ID" value="CEO90047.1"/>
    <property type="molecule type" value="Genomic_DNA"/>
</dbReference>
<dbReference type="EC" id="4.2.2.29" evidence="7"/>
<evidence type="ECO:0000256" key="1">
    <source>
        <dbReference type="ARBA" id="ARBA00022475"/>
    </source>
</evidence>
<dbReference type="InterPro" id="IPR003770">
    <property type="entry name" value="MLTG-like"/>
</dbReference>
<dbReference type="CDD" id="cd08010">
    <property type="entry name" value="MltG_like"/>
    <property type="match status" value="1"/>
</dbReference>
<dbReference type="HAMAP" id="MF_02065">
    <property type="entry name" value="MltG"/>
    <property type="match status" value="1"/>
</dbReference>
<comment type="similarity">
    <text evidence="7">Belongs to the transglycosylase MltG family.</text>
</comment>
<feature type="site" description="Important for catalytic activity" evidence="7">
    <location>
        <position position="128"/>
    </location>
</feature>
<dbReference type="Gene3D" id="3.30.1490.480">
    <property type="entry name" value="Endolytic murein transglycosylase"/>
    <property type="match status" value="1"/>
</dbReference>
<dbReference type="AlphaFoldDB" id="A0A0B7MQR8"/>
<dbReference type="Pfam" id="PF02618">
    <property type="entry name" value="YceG"/>
    <property type="match status" value="1"/>
</dbReference>
<evidence type="ECO:0000313" key="8">
    <source>
        <dbReference type="EMBL" id="CEO90047.1"/>
    </source>
</evidence>
<comment type="function">
    <text evidence="7">Functions as a peptidoglycan terminase that cleaves nascent peptidoglycan strands endolytically to terminate their elongation.</text>
</comment>
<sequence>MKEIVECISSGKVAGYRLAIPEGYTVKQIEDLLVQKGIADRELFQKALGANYPLSFLEGISETGYERLEGFLFPATYELRPGMSEEEIIKLMLEKFQTVFTPQLQQRADEVDLSVREIITLASIVEREAKLEEERPQVAAVFLNRLQRGMRLESCATVQYILGKQKETLTTKDLQNPSPYNTYLHTGLPPGPIANPGASSIKAVLYPADGDYLFFVARGDGSHQFSKTFREHQEAARKYQKM</sequence>
<keyword evidence="3 7" id="KW-1133">Transmembrane helix</keyword>
<keyword evidence="5 7" id="KW-0456">Lyase</keyword>
<keyword evidence="1 7" id="KW-1003">Cell membrane</keyword>
<evidence type="ECO:0000256" key="4">
    <source>
        <dbReference type="ARBA" id="ARBA00023136"/>
    </source>
</evidence>
<dbReference type="GO" id="GO:0009252">
    <property type="term" value="P:peptidoglycan biosynthetic process"/>
    <property type="evidence" value="ECO:0007669"/>
    <property type="project" value="UniProtKB-UniRule"/>
</dbReference>
<keyword evidence="4 7" id="KW-0472">Membrane</keyword>
<dbReference type="Proteomes" id="UP000046155">
    <property type="component" value="Unassembled WGS sequence"/>
</dbReference>
<evidence type="ECO:0000256" key="7">
    <source>
        <dbReference type="HAMAP-Rule" id="MF_02065"/>
    </source>
</evidence>
<gene>
    <name evidence="7" type="primary">mltG</name>
    <name evidence="8" type="ORF">SSCH_700034</name>
</gene>
<evidence type="ECO:0000256" key="5">
    <source>
        <dbReference type="ARBA" id="ARBA00023239"/>
    </source>
</evidence>
<evidence type="ECO:0000256" key="6">
    <source>
        <dbReference type="ARBA" id="ARBA00023316"/>
    </source>
</evidence>
<dbReference type="NCBIfam" id="TIGR00247">
    <property type="entry name" value="endolytic transglycosylase MltG"/>
    <property type="match status" value="1"/>
</dbReference>
<keyword evidence="6 7" id="KW-0961">Cell wall biogenesis/degradation</keyword>
<protein>
    <recommendedName>
        <fullName evidence="7">Endolytic murein transglycosylase</fullName>
        <ecNumber evidence="7">4.2.2.29</ecNumber>
    </recommendedName>
    <alternativeName>
        <fullName evidence="7">Peptidoglycan lytic transglycosylase</fullName>
    </alternativeName>
    <alternativeName>
        <fullName evidence="7">Peptidoglycan polymerization terminase</fullName>
    </alternativeName>
</protein>
<dbReference type="GO" id="GO:0005886">
    <property type="term" value="C:plasma membrane"/>
    <property type="evidence" value="ECO:0007669"/>
    <property type="project" value="UniProtKB-UniRule"/>
</dbReference>
<accession>A0A0B7MQR8</accession>
<proteinExistence type="inferred from homology"/>
<organism evidence="8 9">
    <name type="scientific">Syntrophaceticus schinkii</name>
    <dbReference type="NCBI Taxonomy" id="499207"/>
    <lineage>
        <taxon>Bacteria</taxon>
        <taxon>Bacillati</taxon>
        <taxon>Bacillota</taxon>
        <taxon>Clostridia</taxon>
        <taxon>Thermoanaerobacterales</taxon>
        <taxon>Thermoanaerobacterales Family III. Incertae Sedis</taxon>
        <taxon>Syntrophaceticus</taxon>
    </lineage>
</organism>
<dbReference type="PANTHER" id="PTHR30518">
    <property type="entry name" value="ENDOLYTIC MUREIN TRANSGLYCOSYLASE"/>
    <property type="match status" value="1"/>
</dbReference>
<dbReference type="GO" id="GO:0071555">
    <property type="term" value="P:cell wall organization"/>
    <property type="evidence" value="ECO:0007669"/>
    <property type="project" value="UniProtKB-KW"/>
</dbReference>
<dbReference type="GO" id="GO:0008932">
    <property type="term" value="F:lytic endotransglycosylase activity"/>
    <property type="evidence" value="ECO:0007669"/>
    <property type="project" value="UniProtKB-UniRule"/>
</dbReference>
<comment type="catalytic activity">
    <reaction evidence="7">
        <text>a peptidoglycan chain = a peptidoglycan chain with N-acetyl-1,6-anhydromuramyl-[peptide] at the reducing end + a peptidoglycan chain with N-acetylglucosamine at the non-reducing end.</text>
        <dbReference type="EC" id="4.2.2.29"/>
    </reaction>
</comment>
<dbReference type="PANTHER" id="PTHR30518:SF2">
    <property type="entry name" value="ENDOLYTIC MUREIN TRANSGLYCOSYLASE"/>
    <property type="match status" value="1"/>
</dbReference>